<dbReference type="Pfam" id="PF01485">
    <property type="entry name" value="IBR"/>
    <property type="match status" value="1"/>
</dbReference>
<evidence type="ECO:0000256" key="6">
    <source>
        <dbReference type="ARBA" id="ARBA00022771"/>
    </source>
</evidence>
<evidence type="ECO:0000259" key="9">
    <source>
        <dbReference type="PROSITE" id="PS51873"/>
    </source>
</evidence>
<evidence type="ECO:0000256" key="5">
    <source>
        <dbReference type="ARBA" id="ARBA00022737"/>
    </source>
</evidence>
<evidence type="ECO:0000256" key="1">
    <source>
        <dbReference type="ARBA" id="ARBA00001798"/>
    </source>
</evidence>
<keyword evidence="7" id="KW-0833">Ubl conjugation pathway</keyword>
<proteinExistence type="predicted"/>
<dbReference type="GO" id="GO:0016567">
    <property type="term" value="P:protein ubiquitination"/>
    <property type="evidence" value="ECO:0007669"/>
    <property type="project" value="InterPro"/>
</dbReference>
<evidence type="ECO:0000313" key="11">
    <source>
        <dbReference type="Proteomes" id="UP000244855"/>
    </source>
</evidence>
<organism evidence="10 11">
    <name type="scientific">Periconia macrospinosa</name>
    <dbReference type="NCBI Taxonomy" id="97972"/>
    <lineage>
        <taxon>Eukaryota</taxon>
        <taxon>Fungi</taxon>
        <taxon>Dikarya</taxon>
        <taxon>Ascomycota</taxon>
        <taxon>Pezizomycotina</taxon>
        <taxon>Dothideomycetes</taxon>
        <taxon>Pleosporomycetidae</taxon>
        <taxon>Pleosporales</taxon>
        <taxon>Massarineae</taxon>
        <taxon>Periconiaceae</taxon>
        <taxon>Periconia</taxon>
    </lineage>
</organism>
<dbReference type="GO" id="GO:0008270">
    <property type="term" value="F:zinc ion binding"/>
    <property type="evidence" value="ECO:0007669"/>
    <property type="project" value="UniProtKB-KW"/>
</dbReference>
<dbReference type="STRING" id="97972.A0A2V1E1P0"/>
<dbReference type="CDD" id="cd20335">
    <property type="entry name" value="BRcat_RBR"/>
    <property type="match status" value="1"/>
</dbReference>
<evidence type="ECO:0000256" key="7">
    <source>
        <dbReference type="ARBA" id="ARBA00022786"/>
    </source>
</evidence>
<evidence type="ECO:0000256" key="2">
    <source>
        <dbReference type="ARBA" id="ARBA00012251"/>
    </source>
</evidence>
<gene>
    <name evidence="10" type="ORF">DM02DRAFT_521041</name>
</gene>
<keyword evidence="11" id="KW-1185">Reference proteome</keyword>
<protein>
    <recommendedName>
        <fullName evidence="2">RBR-type E3 ubiquitin transferase</fullName>
        <ecNumber evidence="2">2.3.2.31</ecNumber>
    </recommendedName>
</protein>
<dbReference type="OrthoDB" id="1431934at2759"/>
<dbReference type="EMBL" id="KZ805332">
    <property type="protein sequence ID" value="PVI03365.1"/>
    <property type="molecule type" value="Genomic_DNA"/>
</dbReference>
<evidence type="ECO:0000256" key="4">
    <source>
        <dbReference type="ARBA" id="ARBA00022723"/>
    </source>
</evidence>
<dbReference type="InterPro" id="IPR044066">
    <property type="entry name" value="TRIAD_supradom"/>
</dbReference>
<dbReference type="InterPro" id="IPR002867">
    <property type="entry name" value="IBR_dom"/>
</dbReference>
<feature type="non-terminal residue" evidence="10">
    <location>
        <position position="1"/>
    </location>
</feature>
<dbReference type="EC" id="2.3.2.31" evidence="2"/>
<dbReference type="InterPro" id="IPR031127">
    <property type="entry name" value="E3_UB_ligase_RBR"/>
</dbReference>
<evidence type="ECO:0000256" key="8">
    <source>
        <dbReference type="ARBA" id="ARBA00022833"/>
    </source>
</evidence>
<comment type="catalytic activity">
    <reaction evidence="1">
        <text>[E2 ubiquitin-conjugating enzyme]-S-ubiquitinyl-L-cysteine + [acceptor protein]-L-lysine = [E2 ubiquitin-conjugating enzyme]-L-cysteine + [acceptor protein]-N(6)-ubiquitinyl-L-lysine.</text>
        <dbReference type="EC" id="2.3.2.31"/>
    </reaction>
</comment>
<evidence type="ECO:0000313" key="10">
    <source>
        <dbReference type="EMBL" id="PVI03365.1"/>
    </source>
</evidence>
<keyword evidence="3" id="KW-0808">Transferase</keyword>
<keyword evidence="8" id="KW-0862">Zinc</keyword>
<name>A0A2V1E1P0_9PLEO</name>
<evidence type="ECO:0000256" key="3">
    <source>
        <dbReference type="ARBA" id="ARBA00022679"/>
    </source>
</evidence>
<dbReference type="PROSITE" id="PS51873">
    <property type="entry name" value="TRIAD"/>
    <property type="match status" value="1"/>
</dbReference>
<dbReference type="SMART" id="SM00647">
    <property type="entry name" value="IBR"/>
    <property type="match status" value="1"/>
</dbReference>
<accession>A0A2V1E1P0</accession>
<keyword evidence="6" id="KW-0863">Zinc-finger</keyword>
<keyword evidence="4" id="KW-0479">Metal-binding</keyword>
<feature type="domain" description="RING-type" evidence="9">
    <location>
        <begin position="1"/>
        <end position="188"/>
    </location>
</feature>
<dbReference type="Proteomes" id="UP000244855">
    <property type="component" value="Unassembled WGS sequence"/>
</dbReference>
<dbReference type="SUPFAM" id="SSF57850">
    <property type="entry name" value="RING/U-box"/>
    <property type="match status" value="2"/>
</dbReference>
<sequence length="188" mass="21207">CNVCGELQPVLEMISLTGCSHGPDTCQSCFVQWFHAQLDTAGWENISCPSIGCESRPTHNDARKYATPEDFERYYRFSLRGVLENDPGWMWCRATACESGQYHVGGDIFTCSACGYKMCVAHQVAWHAGETCKAFESRITKERKAQDRNQQQANEATIRKIAKQCPKCGSFIQKKSRLRPHDVHSLPP</sequence>
<dbReference type="AlphaFoldDB" id="A0A2V1E1P0"/>
<keyword evidence="5" id="KW-0677">Repeat</keyword>
<dbReference type="PANTHER" id="PTHR11685">
    <property type="entry name" value="RBR FAMILY RING FINGER AND IBR DOMAIN-CONTAINING"/>
    <property type="match status" value="1"/>
</dbReference>
<reference evidence="10 11" key="1">
    <citation type="journal article" date="2018" name="Sci. Rep.">
        <title>Comparative genomics provides insights into the lifestyle and reveals functional heterogeneity of dark septate endophytic fungi.</title>
        <authorList>
            <person name="Knapp D.G."/>
            <person name="Nemeth J.B."/>
            <person name="Barry K."/>
            <person name="Hainaut M."/>
            <person name="Henrissat B."/>
            <person name="Johnson J."/>
            <person name="Kuo A."/>
            <person name="Lim J.H.P."/>
            <person name="Lipzen A."/>
            <person name="Nolan M."/>
            <person name="Ohm R.A."/>
            <person name="Tamas L."/>
            <person name="Grigoriev I.V."/>
            <person name="Spatafora J.W."/>
            <person name="Nagy L.G."/>
            <person name="Kovacs G.M."/>
        </authorList>
    </citation>
    <scope>NUCLEOTIDE SEQUENCE [LARGE SCALE GENOMIC DNA]</scope>
    <source>
        <strain evidence="10 11">DSE2036</strain>
    </source>
</reference>
<dbReference type="InterPro" id="IPR013083">
    <property type="entry name" value="Znf_RING/FYVE/PHD"/>
</dbReference>
<dbReference type="Gene3D" id="3.30.40.10">
    <property type="entry name" value="Zinc/RING finger domain, C3HC4 (zinc finger)"/>
    <property type="match status" value="1"/>
</dbReference>
<dbReference type="GO" id="GO:0061630">
    <property type="term" value="F:ubiquitin protein ligase activity"/>
    <property type="evidence" value="ECO:0007669"/>
    <property type="project" value="UniProtKB-EC"/>
</dbReference>